<accession>E8QWP8</accession>
<dbReference type="Proteomes" id="UP000008631">
    <property type="component" value="Chromosome"/>
</dbReference>
<reference evidence="1 2" key="2">
    <citation type="journal article" date="2011" name="Stand. Genomic Sci.">
        <title>Complete genome sequence of Isosphaera pallida type strain (IS1B).</title>
        <authorList>
            <consortium name="US DOE Joint Genome Institute (JGI-PGF)"/>
            <person name="Goker M."/>
            <person name="Cleland D."/>
            <person name="Saunders E."/>
            <person name="Lapidus A."/>
            <person name="Nolan M."/>
            <person name="Lucas S."/>
            <person name="Hammon N."/>
            <person name="Deshpande S."/>
            <person name="Cheng J.F."/>
            <person name="Tapia R."/>
            <person name="Han C."/>
            <person name="Goodwin L."/>
            <person name="Pitluck S."/>
            <person name="Liolios K."/>
            <person name="Pagani I."/>
            <person name="Ivanova N."/>
            <person name="Mavromatis K."/>
            <person name="Pati A."/>
            <person name="Chen A."/>
            <person name="Palaniappan K."/>
            <person name="Land M."/>
            <person name="Hauser L."/>
            <person name="Chang Y.J."/>
            <person name="Jeffries C.D."/>
            <person name="Detter J.C."/>
            <person name="Beck B."/>
            <person name="Woyke T."/>
            <person name="Bristow J."/>
            <person name="Eisen J.A."/>
            <person name="Markowitz V."/>
            <person name="Hugenholtz P."/>
            <person name="Kyrpides N.C."/>
            <person name="Klenk H.P."/>
        </authorList>
    </citation>
    <scope>NUCLEOTIDE SEQUENCE [LARGE SCALE GENOMIC DNA]</scope>
    <source>
        <strain evidence="2">ATCC 43644 / DSM 9630 / IS1B</strain>
    </source>
</reference>
<gene>
    <name evidence="1" type="ordered locus">Isop_2371</name>
</gene>
<reference key="1">
    <citation type="submission" date="2010-11" db="EMBL/GenBank/DDBJ databases">
        <title>The complete sequence of chromosome of Isophaera pallida ATCC 43644.</title>
        <authorList>
            <consortium name="US DOE Joint Genome Institute (JGI-PGF)"/>
            <person name="Lucas S."/>
            <person name="Copeland A."/>
            <person name="Lapidus A."/>
            <person name="Bruce D."/>
            <person name="Goodwin L."/>
            <person name="Pitluck S."/>
            <person name="Kyrpides N."/>
            <person name="Mavromatis K."/>
            <person name="Pagani I."/>
            <person name="Ivanova N."/>
            <person name="Saunders E."/>
            <person name="Brettin T."/>
            <person name="Detter J.C."/>
            <person name="Han C."/>
            <person name="Tapia R."/>
            <person name="Land M."/>
            <person name="Hauser L."/>
            <person name="Markowitz V."/>
            <person name="Cheng J.-F."/>
            <person name="Hugenholtz P."/>
            <person name="Woyke T."/>
            <person name="Wu D."/>
            <person name="Eisen J.A."/>
        </authorList>
    </citation>
    <scope>NUCLEOTIDE SEQUENCE</scope>
    <source>
        <strain>ATCC 43644</strain>
    </source>
</reference>
<evidence type="ECO:0000313" key="1">
    <source>
        <dbReference type="EMBL" id="ADV62948.1"/>
    </source>
</evidence>
<organism evidence="1 2">
    <name type="scientific">Isosphaera pallida (strain ATCC 43644 / DSM 9630 / IS1B)</name>
    <dbReference type="NCBI Taxonomy" id="575540"/>
    <lineage>
        <taxon>Bacteria</taxon>
        <taxon>Pseudomonadati</taxon>
        <taxon>Planctomycetota</taxon>
        <taxon>Planctomycetia</taxon>
        <taxon>Isosphaerales</taxon>
        <taxon>Isosphaeraceae</taxon>
        <taxon>Isosphaera</taxon>
    </lineage>
</organism>
<protein>
    <submittedName>
        <fullName evidence="1">Uncharacterized protein</fullName>
    </submittedName>
</protein>
<name>E8QWP8_ISOPI</name>
<dbReference type="HOGENOM" id="CLU_2954326_0_0_0"/>
<proteinExistence type="predicted"/>
<dbReference type="AlphaFoldDB" id="E8QWP8"/>
<dbReference type="KEGG" id="ipa:Isop_2371"/>
<sequence>MISRGAEARSSPLQGRFVDAMSMFELKRDHMGKRCCNRINSTSLGWHRGGLGRLQRSTR</sequence>
<evidence type="ECO:0000313" key="2">
    <source>
        <dbReference type="Proteomes" id="UP000008631"/>
    </source>
</evidence>
<dbReference type="InParanoid" id="E8QWP8"/>
<keyword evidence="2" id="KW-1185">Reference proteome</keyword>
<dbReference type="EMBL" id="CP002353">
    <property type="protein sequence ID" value="ADV62948.1"/>
    <property type="molecule type" value="Genomic_DNA"/>
</dbReference>